<dbReference type="PROSITE" id="PS50089">
    <property type="entry name" value="ZF_RING_2"/>
    <property type="match status" value="1"/>
</dbReference>
<dbReference type="EMBL" id="MNPL01007094">
    <property type="protein sequence ID" value="OQR74959.1"/>
    <property type="molecule type" value="Genomic_DNA"/>
</dbReference>
<protein>
    <submittedName>
        <fullName evidence="8">E3 ubiquitin-protein ligase SHPRH-like</fullName>
    </submittedName>
</protein>
<dbReference type="PROSITE" id="PS51194">
    <property type="entry name" value="HELICASE_CTER"/>
    <property type="match status" value="1"/>
</dbReference>
<dbReference type="Pfam" id="PF00097">
    <property type="entry name" value="zf-C3HC4"/>
    <property type="match status" value="1"/>
</dbReference>
<evidence type="ECO:0000313" key="8">
    <source>
        <dbReference type="EMBL" id="OQR74959.1"/>
    </source>
</evidence>
<gene>
    <name evidence="8" type="ORF">BIW11_08736</name>
</gene>
<dbReference type="CDD" id="cd18793">
    <property type="entry name" value="SF2_C_SNF"/>
    <property type="match status" value="1"/>
</dbReference>
<dbReference type="AlphaFoldDB" id="A0A1V9XN73"/>
<evidence type="ECO:0000256" key="5">
    <source>
        <dbReference type="PROSITE-ProRule" id="PRU00175"/>
    </source>
</evidence>
<dbReference type="SUPFAM" id="SSF52540">
    <property type="entry name" value="P-loop containing nucleoside triphosphate hydrolases"/>
    <property type="match status" value="1"/>
</dbReference>
<dbReference type="PANTHER" id="PTHR45865:SF1">
    <property type="entry name" value="E3 UBIQUITIN-PROTEIN LIGASE SHPRH"/>
    <property type="match status" value="1"/>
</dbReference>
<evidence type="ECO:0000256" key="4">
    <source>
        <dbReference type="ARBA" id="ARBA00022833"/>
    </source>
</evidence>
<evidence type="ECO:0000313" key="9">
    <source>
        <dbReference type="Proteomes" id="UP000192247"/>
    </source>
</evidence>
<dbReference type="InterPro" id="IPR001650">
    <property type="entry name" value="Helicase_C-like"/>
</dbReference>
<keyword evidence="4" id="KW-0862">Zinc</keyword>
<keyword evidence="2 5" id="KW-0863">Zinc-finger</keyword>
<dbReference type="GO" id="GO:0006974">
    <property type="term" value="P:DNA damage response"/>
    <property type="evidence" value="ECO:0007669"/>
    <property type="project" value="TreeGrafter"/>
</dbReference>
<evidence type="ECO:0000256" key="1">
    <source>
        <dbReference type="ARBA" id="ARBA00022723"/>
    </source>
</evidence>
<dbReference type="STRING" id="418985.A0A1V9XN73"/>
<dbReference type="InterPro" id="IPR027417">
    <property type="entry name" value="P-loop_NTPase"/>
</dbReference>
<keyword evidence="9" id="KW-1185">Reference proteome</keyword>
<dbReference type="Gene3D" id="3.40.50.300">
    <property type="entry name" value="P-loop containing nucleotide triphosphate hydrolases"/>
    <property type="match status" value="1"/>
</dbReference>
<evidence type="ECO:0000256" key="2">
    <source>
        <dbReference type="ARBA" id="ARBA00022771"/>
    </source>
</evidence>
<dbReference type="SMART" id="SM00490">
    <property type="entry name" value="HELICc"/>
    <property type="match status" value="1"/>
</dbReference>
<dbReference type="InterPro" id="IPR013083">
    <property type="entry name" value="Znf_RING/FYVE/PHD"/>
</dbReference>
<dbReference type="InterPro" id="IPR052583">
    <property type="entry name" value="ATP-helicase/E3_Ub-Ligase"/>
</dbReference>
<dbReference type="GO" id="GO:0061630">
    <property type="term" value="F:ubiquitin protein ligase activity"/>
    <property type="evidence" value="ECO:0007669"/>
    <property type="project" value="TreeGrafter"/>
</dbReference>
<name>A0A1V9XN73_9ACAR</name>
<comment type="caution">
    <text evidence="8">The sequence shown here is derived from an EMBL/GenBank/DDBJ whole genome shotgun (WGS) entry which is preliminary data.</text>
</comment>
<dbReference type="GO" id="GO:0016787">
    <property type="term" value="F:hydrolase activity"/>
    <property type="evidence" value="ECO:0007669"/>
    <property type="project" value="UniProtKB-KW"/>
</dbReference>
<evidence type="ECO:0000259" key="7">
    <source>
        <dbReference type="PROSITE" id="PS51194"/>
    </source>
</evidence>
<dbReference type="Pfam" id="PF00271">
    <property type="entry name" value="Helicase_C"/>
    <property type="match status" value="1"/>
</dbReference>
<feature type="domain" description="RING-type" evidence="6">
    <location>
        <begin position="106"/>
        <end position="163"/>
    </location>
</feature>
<sequence length="381" mass="42799">MRLLRSEYAILSKYYFRTTVYVAALDELEMAALRMELVSDEKTFKKGEERPSYIIRRAEMEPQAAHLSATKLSGEAYLRKKLGQLFYLRNLEKANSLVTDSNTEECPTCQGILGTHWSVLHCGHSVCLGCIEALIRRHCPPNIVLERQIRGGSGIHVPCPMCRELSNQEEIFYVNTKQQKNPAKDVKVVGNYSTKIVGVVETLLRIRIEEPTAKALVFSNWPSVLVVLQKALAENGISHVMVLSNGLLQRKLKIFKKNPDIAVLLMPIALGSKGLNLTEASHILLVEPMLNLGDEVQALGRIHRIGQTKETHVHRFMVTATIEQRIVEFTNKTKRADNQIKPAQNGGETSSNFSAMPQQEEHEGITVGQMTELFAEVFDNH</sequence>
<dbReference type="SUPFAM" id="SSF57850">
    <property type="entry name" value="RING/U-box"/>
    <property type="match status" value="1"/>
</dbReference>
<dbReference type="GO" id="GO:0005634">
    <property type="term" value="C:nucleus"/>
    <property type="evidence" value="ECO:0007669"/>
    <property type="project" value="TreeGrafter"/>
</dbReference>
<dbReference type="OrthoDB" id="423559at2759"/>
<evidence type="ECO:0000259" key="6">
    <source>
        <dbReference type="PROSITE" id="PS50089"/>
    </source>
</evidence>
<dbReference type="Proteomes" id="UP000192247">
    <property type="component" value="Unassembled WGS sequence"/>
</dbReference>
<keyword evidence="1" id="KW-0479">Metal-binding</keyword>
<dbReference type="InterPro" id="IPR001841">
    <property type="entry name" value="Znf_RING"/>
</dbReference>
<dbReference type="GO" id="GO:0000209">
    <property type="term" value="P:protein polyubiquitination"/>
    <property type="evidence" value="ECO:0007669"/>
    <property type="project" value="TreeGrafter"/>
</dbReference>
<dbReference type="InParanoid" id="A0A1V9XN73"/>
<dbReference type="GO" id="GO:0008270">
    <property type="term" value="F:zinc ion binding"/>
    <property type="evidence" value="ECO:0007669"/>
    <property type="project" value="UniProtKB-KW"/>
</dbReference>
<dbReference type="PANTHER" id="PTHR45865">
    <property type="entry name" value="E3 UBIQUITIN-PROTEIN LIGASE SHPRH FAMILY MEMBER"/>
    <property type="match status" value="1"/>
</dbReference>
<dbReference type="InterPro" id="IPR017907">
    <property type="entry name" value="Znf_RING_CS"/>
</dbReference>
<dbReference type="Gene3D" id="3.30.40.10">
    <property type="entry name" value="Zinc/RING finger domain, C3HC4 (zinc finger)"/>
    <property type="match status" value="1"/>
</dbReference>
<dbReference type="InterPro" id="IPR018957">
    <property type="entry name" value="Znf_C3HC4_RING-type"/>
</dbReference>
<accession>A0A1V9XN73</accession>
<proteinExistence type="predicted"/>
<keyword evidence="3" id="KW-0378">Hydrolase</keyword>
<evidence type="ECO:0000256" key="3">
    <source>
        <dbReference type="ARBA" id="ARBA00022801"/>
    </source>
</evidence>
<reference evidence="8 9" key="1">
    <citation type="journal article" date="2017" name="Gigascience">
        <title>Draft genome of the honey bee ectoparasitic mite, Tropilaelaps mercedesae, is shaped by the parasitic life history.</title>
        <authorList>
            <person name="Dong X."/>
            <person name="Armstrong S.D."/>
            <person name="Xia D."/>
            <person name="Makepeace B.L."/>
            <person name="Darby A.C."/>
            <person name="Kadowaki T."/>
        </authorList>
    </citation>
    <scope>NUCLEOTIDE SEQUENCE [LARGE SCALE GENOMIC DNA]</scope>
    <source>
        <strain evidence="8">Wuxi-XJTLU</strain>
    </source>
</reference>
<dbReference type="PROSITE" id="PS00518">
    <property type="entry name" value="ZF_RING_1"/>
    <property type="match status" value="1"/>
</dbReference>
<feature type="domain" description="Helicase C-terminal" evidence="7">
    <location>
        <begin position="198"/>
        <end position="348"/>
    </location>
</feature>
<organism evidence="8 9">
    <name type="scientific">Tropilaelaps mercedesae</name>
    <dbReference type="NCBI Taxonomy" id="418985"/>
    <lineage>
        <taxon>Eukaryota</taxon>
        <taxon>Metazoa</taxon>
        <taxon>Ecdysozoa</taxon>
        <taxon>Arthropoda</taxon>
        <taxon>Chelicerata</taxon>
        <taxon>Arachnida</taxon>
        <taxon>Acari</taxon>
        <taxon>Parasitiformes</taxon>
        <taxon>Mesostigmata</taxon>
        <taxon>Gamasina</taxon>
        <taxon>Dermanyssoidea</taxon>
        <taxon>Laelapidae</taxon>
        <taxon>Tropilaelaps</taxon>
    </lineage>
</organism>
<dbReference type="InterPro" id="IPR049730">
    <property type="entry name" value="SNF2/RAD54-like_C"/>
</dbReference>